<keyword evidence="3" id="KW-1185">Reference proteome</keyword>
<feature type="compositionally biased region" description="Basic residues" evidence="1">
    <location>
        <begin position="302"/>
        <end position="311"/>
    </location>
</feature>
<feature type="compositionally biased region" description="Polar residues" evidence="1">
    <location>
        <begin position="312"/>
        <end position="324"/>
    </location>
</feature>
<feature type="region of interest" description="Disordered" evidence="1">
    <location>
        <begin position="227"/>
        <end position="277"/>
    </location>
</feature>
<feature type="compositionally biased region" description="Polar residues" evidence="1">
    <location>
        <begin position="268"/>
        <end position="277"/>
    </location>
</feature>
<feature type="compositionally biased region" description="Basic and acidic residues" evidence="1">
    <location>
        <begin position="249"/>
        <end position="260"/>
    </location>
</feature>
<feature type="region of interest" description="Disordered" evidence="1">
    <location>
        <begin position="150"/>
        <end position="169"/>
    </location>
</feature>
<accession>A0A5J9TXP1</accession>
<gene>
    <name evidence="2" type="ORF">EJB05_38972</name>
</gene>
<feature type="region of interest" description="Disordered" evidence="1">
    <location>
        <begin position="380"/>
        <end position="408"/>
    </location>
</feature>
<proteinExistence type="predicted"/>
<name>A0A5J9TXP1_9POAL</name>
<evidence type="ECO:0000313" key="2">
    <source>
        <dbReference type="EMBL" id="TVU15451.1"/>
    </source>
</evidence>
<organism evidence="2 3">
    <name type="scientific">Eragrostis curvula</name>
    <name type="common">weeping love grass</name>
    <dbReference type="NCBI Taxonomy" id="38414"/>
    <lineage>
        <taxon>Eukaryota</taxon>
        <taxon>Viridiplantae</taxon>
        <taxon>Streptophyta</taxon>
        <taxon>Embryophyta</taxon>
        <taxon>Tracheophyta</taxon>
        <taxon>Spermatophyta</taxon>
        <taxon>Magnoliopsida</taxon>
        <taxon>Liliopsida</taxon>
        <taxon>Poales</taxon>
        <taxon>Poaceae</taxon>
        <taxon>PACMAD clade</taxon>
        <taxon>Chloridoideae</taxon>
        <taxon>Eragrostideae</taxon>
        <taxon>Eragrostidinae</taxon>
        <taxon>Eragrostis</taxon>
    </lineage>
</organism>
<comment type="caution">
    <text evidence="2">The sequence shown here is derived from an EMBL/GenBank/DDBJ whole genome shotgun (WGS) entry which is preliminary data.</text>
</comment>
<dbReference type="AlphaFoldDB" id="A0A5J9TXP1"/>
<dbReference type="Gramene" id="TVU15451">
    <property type="protein sequence ID" value="TVU15451"/>
    <property type="gene ID" value="EJB05_38972"/>
</dbReference>
<evidence type="ECO:0000256" key="1">
    <source>
        <dbReference type="SAM" id="MobiDB-lite"/>
    </source>
</evidence>
<dbReference type="OrthoDB" id="1093005at2759"/>
<dbReference type="Proteomes" id="UP000324897">
    <property type="component" value="Unassembled WGS sequence"/>
</dbReference>
<evidence type="ECO:0000313" key="3">
    <source>
        <dbReference type="Proteomes" id="UP000324897"/>
    </source>
</evidence>
<feature type="compositionally biased region" description="Basic and acidic residues" evidence="1">
    <location>
        <begin position="399"/>
        <end position="408"/>
    </location>
</feature>
<feature type="region of interest" description="Disordered" evidence="1">
    <location>
        <begin position="294"/>
        <end position="326"/>
    </location>
</feature>
<sequence>MAAPPSPRPPKAHSGGGDAPLSLFLDTDLGTRLALLVAPDTTIRRLKSQVAEEHAAAFPELGPVAVKSFQVHRKGALYHLSESMTVTSAFTRVKGGYFLHVKMVEAAASMPCRQGALQIDERKTSEGHTGIHVEKHVRELPAATPEKANDTLAHGLGVPDDGLLPPSSELNAEAKKSETILASDANIDKSSKQANDYNIDGVVADDKQIRIEEDMLGQIHAMDDLSQGKEYKNDKRTGSIHLSATDPRIPNESDGRDITESSRAPLETNPTHGELLNTSFGQEVNDNIPEGSLHIENASTVGKKKRRKRRQLTPSKTDSAQETTKFPAGVVELSKSGDDAYEVELTKRDGSKAISSVLMLSSKPDDEGQGGKHIQFVNDAQASTDLTSEQGNSNITTAKYKDEGISNI</sequence>
<dbReference type="EMBL" id="RWGY01000031">
    <property type="protein sequence ID" value="TVU15451.1"/>
    <property type="molecule type" value="Genomic_DNA"/>
</dbReference>
<reference evidence="2 3" key="1">
    <citation type="journal article" date="2019" name="Sci. Rep.">
        <title>A high-quality genome of Eragrostis curvula grass provides insights into Poaceae evolution and supports new strategies to enhance forage quality.</title>
        <authorList>
            <person name="Carballo J."/>
            <person name="Santos B.A.C.M."/>
            <person name="Zappacosta D."/>
            <person name="Garbus I."/>
            <person name="Selva J.P."/>
            <person name="Gallo C.A."/>
            <person name="Diaz A."/>
            <person name="Albertini E."/>
            <person name="Caccamo M."/>
            <person name="Echenique V."/>
        </authorList>
    </citation>
    <scope>NUCLEOTIDE SEQUENCE [LARGE SCALE GENOMIC DNA]</scope>
    <source>
        <strain evidence="3">cv. Victoria</strain>
        <tissue evidence="2">Leaf</tissue>
    </source>
</reference>
<feature type="compositionally biased region" description="Basic and acidic residues" evidence="1">
    <location>
        <begin position="227"/>
        <end position="237"/>
    </location>
</feature>
<protein>
    <submittedName>
        <fullName evidence="2">Uncharacterized protein</fullName>
    </submittedName>
</protein>
<feature type="compositionally biased region" description="Polar residues" evidence="1">
    <location>
        <begin position="380"/>
        <end position="397"/>
    </location>
</feature>